<evidence type="ECO:0000313" key="1">
    <source>
        <dbReference type="EMBL" id="MPN11667.1"/>
    </source>
</evidence>
<reference evidence="1" key="1">
    <citation type="submission" date="2019-08" db="EMBL/GenBank/DDBJ databases">
        <authorList>
            <person name="Kucharzyk K."/>
            <person name="Murdoch R.W."/>
            <person name="Higgins S."/>
            <person name="Loffler F."/>
        </authorList>
    </citation>
    <scope>NUCLEOTIDE SEQUENCE</scope>
</reference>
<dbReference type="EMBL" id="VSSQ01057900">
    <property type="protein sequence ID" value="MPN11667.1"/>
    <property type="molecule type" value="Genomic_DNA"/>
</dbReference>
<name>A0A645FBM3_9ZZZZ</name>
<gene>
    <name evidence="1" type="ORF">SDC9_158971</name>
</gene>
<protein>
    <submittedName>
        <fullName evidence="1">Uncharacterized protein</fullName>
    </submittedName>
</protein>
<comment type="caution">
    <text evidence="1">The sequence shown here is derived from an EMBL/GenBank/DDBJ whole genome shotgun (WGS) entry which is preliminary data.</text>
</comment>
<organism evidence="1">
    <name type="scientific">bioreactor metagenome</name>
    <dbReference type="NCBI Taxonomy" id="1076179"/>
    <lineage>
        <taxon>unclassified sequences</taxon>
        <taxon>metagenomes</taxon>
        <taxon>ecological metagenomes</taxon>
    </lineage>
</organism>
<accession>A0A645FBM3</accession>
<proteinExistence type="predicted"/>
<dbReference type="AlphaFoldDB" id="A0A645FBM3"/>
<sequence length="37" mass="4031">MMGKLVEFSAGKRDVHMHRSGAVGGEIRQIYIGRGDA</sequence>